<name>A0A1G7WVB4_9PSEU</name>
<evidence type="ECO:0000256" key="1">
    <source>
        <dbReference type="SAM" id="MobiDB-lite"/>
    </source>
</evidence>
<dbReference type="STRING" id="200378.SAMN05216553_11172"/>
<proteinExistence type="predicted"/>
<organism evidence="2 3">
    <name type="scientific">Lentzea fradiae</name>
    <dbReference type="NCBI Taxonomy" id="200378"/>
    <lineage>
        <taxon>Bacteria</taxon>
        <taxon>Bacillati</taxon>
        <taxon>Actinomycetota</taxon>
        <taxon>Actinomycetes</taxon>
        <taxon>Pseudonocardiales</taxon>
        <taxon>Pseudonocardiaceae</taxon>
        <taxon>Lentzea</taxon>
    </lineage>
</organism>
<accession>A0A1G7WVB4</accession>
<reference evidence="3" key="1">
    <citation type="submission" date="2016-10" db="EMBL/GenBank/DDBJ databases">
        <authorList>
            <person name="Varghese N."/>
            <person name="Submissions S."/>
        </authorList>
    </citation>
    <scope>NUCLEOTIDE SEQUENCE [LARGE SCALE GENOMIC DNA]</scope>
    <source>
        <strain evidence="3">CGMCC 4.3506</strain>
    </source>
</reference>
<keyword evidence="3" id="KW-1185">Reference proteome</keyword>
<sequence length="86" mass="9638">MGYRRLHLLGLLHCQEVADRLRADEEAAGGPERVNDGPTTAPSKRILRYCPGYMKTSDGPIALEELGVTALRARCPHFDAWLRTFE</sequence>
<protein>
    <recommendedName>
        <fullName evidence="4">DUF4276 family protein</fullName>
    </recommendedName>
</protein>
<evidence type="ECO:0008006" key="4">
    <source>
        <dbReference type="Google" id="ProtNLM"/>
    </source>
</evidence>
<dbReference type="RefSeq" id="WP_245744172.1">
    <property type="nucleotide sequence ID" value="NZ_FNCC01000011.1"/>
</dbReference>
<dbReference type="Proteomes" id="UP000199623">
    <property type="component" value="Unassembled WGS sequence"/>
</dbReference>
<feature type="region of interest" description="Disordered" evidence="1">
    <location>
        <begin position="23"/>
        <end position="42"/>
    </location>
</feature>
<dbReference type="EMBL" id="FNCC01000011">
    <property type="protein sequence ID" value="SDG75816.1"/>
    <property type="molecule type" value="Genomic_DNA"/>
</dbReference>
<evidence type="ECO:0000313" key="3">
    <source>
        <dbReference type="Proteomes" id="UP000199623"/>
    </source>
</evidence>
<gene>
    <name evidence="2" type="ORF">SAMN05216553_11172</name>
</gene>
<dbReference type="AlphaFoldDB" id="A0A1G7WVB4"/>
<dbReference type="Pfam" id="PF14103">
    <property type="entry name" value="DUF4276"/>
    <property type="match status" value="1"/>
</dbReference>
<dbReference type="InterPro" id="IPR025455">
    <property type="entry name" value="DUF4276"/>
</dbReference>
<evidence type="ECO:0000313" key="2">
    <source>
        <dbReference type="EMBL" id="SDG75816.1"/>
    </source>
</evidence>